<reference evidence="2 3" key="1">
    <citation type="submission" date="2019-11" db="EMBL/GenBank/DDBJ databases">
        <authorList>
            <person name="Jiang L.-Q."/>
        </authorList>
    </citation>
    <scope>NUCLEOTIDE SEQUENCE [LARGE SCALE GENOMIC DNA]</scope>
    <source>
        <strain evidence="2 3">YIM 132087</strain>
    </source>
</reference>
<dbReference type="CDD" id="cd07067">
    <property type="entry name" value="HP_PGM_like"/>
    <property type="match status" value="1"/>
</dbReference>
<evidence type="ECO:0000313" key="3">
    <source>
        <dbReference type="Proteomes" id="UP000460221"/>
    </source>
</evidence>
<gene>
    <name evidence="2" type="ORF">GIS00_11135</name>
</gene>
<feature type="compositionally biased region" description="Low complexity" evidence="1">
    <location>
        <begin position="1"/>
        <end position="16"/>
    </location>
</feature>
<dbReference type="InterPro" id="IPR013078">
    <property type="entry name" value="His_Pase_superF_clade-1"/>
</dbReference>
<sequence>MRPSSAGRSTGRCSSTGRRRSTDRSSSIPPAHPDGRHLPPVRPGPRSYQQHTRALGQWIRVPSSNRDDRTEDVSSRTVVHLLRHGKVHNPSGILYGRLPGYHLAASGRAMADGVAEHLAGNDITYVAASSLIRAQETAAPLAATHGLTVRTDDRIIEADNTFEGLKVAVGDGVLREPRYWARLRNPFRPSWGEPYLDIAHRMLGGITTALQQADGHEAVLVSHQLPIWTVRRYLEGHRLWHNPAKRQCAVASLTSLVFLDGVFSGVRYSEPVAHIPAVDDGSDTVSPGFGA</sequence>
<accession>A0A7K1FKA4</accession>
<comment type="caution">
    <text evidence="2">The sequence shown here is derived from an EMBL/GenBank/DDBJ whole genome shotgun (WGS) entry which is preliminary data.</text>
</comment>
<feature type="region of interest" description="Disordered" evidence="1">
    <location>
        <begin position="1"/>
        <end position="51"/>
    </location>
</feature>
<dbReference type="Proteomes" id="UP000460221">
    <property type="component" value="Unassembled WGS sequence"/>
</dbReference>
<dbReference type="EMBL" id="WLYK01000003">
    <property type="protein sequence ID" value="MTD14500.1"/>
    <property type="molecule type" value="Genomic_DNA"/>
</dbReference>
<dbReference type="AlphaFoldDB" id="A0A7K1FKA4"/>
<dbReference type="Gene3D" id="3.40.50.1240">
    <property type="entry name" value="Phosphoglycerate mutase-like"/>
    <property type="match status" value="1"/>
</dbReference>
<dbReference type="SUPFAM" id="SSF53254">
    <property type="entry name" value="Phosphoglycerate mutase-like"/>
    <property type="match status" value="1"/>
</dbReference>
<proteinExistence type="predicted"/>
<protein>
    <submittedName>
        <fullName evidence="2">Histidine phosphatase family protein</fullName>
    </submittedName>
</protein>
<keyword evidence="3" id="KW-1185">Reference proteome</keyword>
<evidence type="ECO:0000256" key="1">
    <source>
        <dbReference type="SAM" id="MobiDB-lite"/>
    </source>
</evidence>
<dbReference type="Pfam" id="PF00300">
    <property type="entry name" value="His_Phos_1"/>
    <property type="match status" value="1"/>
</dbReference>
<dbReference type="InterPro" id="IPR029033">
    <property type="entry name" value="His_PPase_superfam"/>
</dbReference>
<organism evidence="2 3">
    <name type="scientific">Nakamurella alba</name>
    <dbReference type="NCBI Taxonomy" id="2665158"/>
    <lineage>
        <taxon>Bacteria</taxon>
        <taxon>Bacillati</taxon>
        <taxon>Actinomycetota</taxon>
        <taxon>Actinomycetes</taxon>
        <taxon>Nakamurellales</taxon>
        <taxon>Nakamurellaceae</taxon>
        <taxon>Nakamurella</taxon>
    </lineage>
</organism>
<dbReference type="SMART" id="SM00855">
    <property type="entry name" value="PGAM"/>
    <property type="match status" value="1"/>
</dbReference>
<name>A0A7K1FKA4_9ACTN</name>
<evidence type="ECO:0000313" key="2">
    <source>
        <dbReference type="EMBL" id="MTD14500.1"/>
    </source>
</evidence>